<feature type="domain" description="GGDEF" evidence="2">
    <location>
        <begin position="308"/>
        <end position="441"/>
    </location>
</feature>
<dbReference type="SMART" id="SM00267">
    <property type="entry name" value="GGDEF"/>
    <property type="match status" value="1"/>
</dbReference>
<dbReference type="Gene3D" id="3.30.70.270">
    <property type="match status" value="1"/>
</dbReference>
<accession>A0A285IF06</accession>
<dbReference type="NCBIfam" id="TIGR00254">
    <property type="entry name" value="GGDEF"/>
    <property type="match status" value="1"/>
</dbReference>
<feature type="transmembrane region" description="Helical" evidence="1">
    <location>
        <begin position="241"/>
        <end position="263"/>
    </location>
</feature>
<sequence length="446" mass="50946">MAILNKLLERFRNNQYDVDSAFNTLLVIMVVATTFIITLIGISSYYVFKDNLLDVSTRQLHIIARETASNIYDSIVETFESSAGKNTEYDHNRMLLYNLNKFRKIISSADKEILTPLNFKGEIYLLDDKGQVILHSDPTQEDRDYSKQSNFKDIIADKRSRTMYINDSTEIEEQGETNVRDNSQNSRNGDAILARVSTSGYGDYKRDGKGYIFSYGKVASSDLIVVVEAEQEIIYAGARKIGLVVFVLGAIAILIISVIAFVVSRKYSKQQEQLQRFASLDALTGVLNRRTGLNLLETQLNVIKSREGKLTICFVDIDGLKGVNDKFGHNEGDNLIYTVSNIFKESIRDNDIICRMGGDEFLLVFPECDLKRAQRVWKRVQRKFEEINSTEEREYIISASHGFVEYDGSDSISLNELIEIADDRMYEDKRCHKKERCISQMSMRTI</sequence>
<keyword evidence="1" id="KW-0812">Transmembrane</keyword>
<dbReference type="GO" id="GO:1902201">
    <property type="term" value="P:negative regulation of bacterial-type flagellum-dependent cell motility"/>
    <property type="evidence" value="ECO:0007669"/>
    <property type="project" value="TreeGrafter"/>
</dbReference>
<dbReference type="PROSITE" id="PS50887">
    <property type="entry name" value="GGDEF"/>
    <property type="match status" value="1"/>
</dbReference>
<dbReference type="PANTHER" id="PTHR45138:SF23">
    <property type="entry name" value="SIGNALING PROTEIN"/>
    <property type="match status" value="1"/>
</dbReference>
<dbReference type="InterPro" id="IPR000160">
    <property type="entry name" value="GGDEF_dom"/>
</dbReference>
<dbReference type="EMBL" id="OBDZ01000043">
    <property type="protein sequence ID" value="SNY46559.1"/>
    <property type="molecule type" value="Genomic_DNA"/>
</dbReference>
<dbReference type="InterPro" id="IPR029787">
    <property type="entry name" value="Nucleotide_cyclase"/>
</dbReference>
<dbReference type="InterPro" id="IPR043128">
    <property type="entry name" value="Rev_trsase/Diguanyl_cyclase"/>
</dbReference>
<gene>
    <name evidence="3" type="ORF">SAMN06265827_1439</name>
</gene>
<dbReference type="Pfam" id="PF00990">
    <property type="entry name" value="GGDEF"/>
    <property type="match status" value="1"/>
</dbReference>
<evidence type="ECO:0000313" key="3">
    <source>
        <dbReference type="EMBL" id="SNY46559.1"/>
    </source>
</evidence>
<dbReference type="Proteomes" id="UP000219573">
    <property type="component" value="Unassembled WGS sequence"/>
</dbReference>
<dbReference type="GO" id="GO:0052621">
    <property type="term" value="F:diguanylate cyclase activity"/>
    <property type="evidence" value="ECO:0007669"/>
    <property type="project" value="TreeGrafter"/>
</dbReference>
<dbReference type="GO" id="GO:0043709">
    <property type="term" value="P:cell adhesion involved in single-species biofilm formation"/>
    <property type="evidence" value="ECO:0007669"/>
    <property type="project" value="TreeGrafter"/>
</dbReference>
<evidence type="ECO:0000313" key="4">
    <source>
        <dbReference type="Proteomes" id="UP000219573"/>
    </source>
</evidence>
<keyword evidence="4" id="KW-1185">Reference proteome</keyword>
<dbReference type="AlphaFoldDB" id="A0A285IF06"/>
<dbReference type="CDD" id="cd01949">
    <property type="entry name" value="GGDEF"/>
    <property type="match status" value="1"/>
</dbReference>
<dbReference type="RefSeq" id="WP_097019539.1">
    <property type="nucleotide sequence ID" value="NZ_OBDZ01000043.1"/>
</dbReference>
<dbReference type="OrthoDB" id="9805474at2"/>
<dbReference type="PANTHER" id="PTHR45138">
    <property type="entry name" value="REGULATORY COMPONENTS OF SENSORY TRANSDUCTION SYSTEM"/>
    <property type="match status" value="1"/>
</dbReference>
<dbReference type="SUPFAM" id="SSF55073">
    <property type="entry name" value="Nucleotide cyclase"/>
    <property type="match status" value="1"/>
</dbReference>
<evidence type="ECO:0000259" key="2">
    <source>
        <dbReference type="PROSITE" id="PS50887"/>
    </source>
</evidence>
<proteinExistence type="predicted"/>
<feature type="transmembrane region" description="Helical" evidence="1">
    <location>
        <begin position="21"/>
        <end position="48"/>
    </location>
</feature>
<keyword evidence="1" id="KW-0472">Membrane</keyword>
<reference evidence="4" key="1">
    <citation type="submission" date="2017-09" db="EMBL/GenBank/DDBJ databases">
        <authorList>
            <person name="Varghese N."/>
            <person name="Submissions S."/>
        </authorList>
    </citation>
    <scope>NUCLEOTIDE SEQUENCE [LARGE SCALE GENOMIC DNA]</scope>
    <source>
        <strain evidence="4">MSL47</strain>
    </source>
</reference>
<organism evidence="3 4">
    <name type="scientific">Orenia metallireducens</name>
    <dbReference type="NCBI Taxonomy" id="1413210"/>
    <lineage>
        <taxon>Bacteria</taxon>
        <taxon>Bacillati</taxon>
        <taxon>Bacillota</taxon>
        <taxon>Clostridia</taxon>
        <taxon>Halanaerobiales</taxon>
        <taxon>Halobacteroidaceae</taxon>
        <taxon>Orenia</taxon>
    </lineage>
</organism>
<dbReference type="InterPro" id="IPR050469">
    <property type="entry name" value="Diguanylate_Cyclase"/>
</dbReference>
<protein>
    <submittedName>
        <fullName evidence="3">Diguanylate cyclase (GGDEF) domain-containing protein</fullName>
    </submittedName>
</protein>
<keyword evidence="1" id="KW-1133">Transmembrane helix</keyword>
<dbReference type="Gene3D" id="3.30.450.20">
    <property type="entry name" value="PAS domain"/>
    <property type="match status" value="1"/>
</dbReference>
<evidence type="ECO:0000256" key="1">
    <source>
        <dbReference type="SAM" id="Phobius"/>
    </source>
</evidence>
<dbReference type="GO" id="GO:0005886">
    <property type="term" value="C:plasma membrane"/>
    <property type="evidence" value="ECO:0007669"/>
    <property type="project" value="TreeGrafter"/>
</dbReference>
<name>A0A285IF06_9FIRM</name>